<evidence type="ECO:0000256" key="1">
    <source>
        <dbReference type="SAM" id="SignalP"/>
    </source>
</evidence>
<dbReference type="EMBL" id="KZ805311">
    <property type="protein sequence ID" value="PVI05843.1"/>
    <property type="molecule type" value="Genomic_DNA"/>
</dbReference>
<organism evidence="2 3">
    <name type="scientific">Periconia macrospinosa</name>
    <dbReference type="NCBI Taxonomy" id="97972"/>
    <lineage>
        <taxon>Eukaryota</taxon>
        <taxon>Fungi</taxon>
        <taxon>Dikarya</taxon>
        <taxon>Ascomycota</taxon>
        <taxon>Pezizomycotina</taxon>
        <taxon>Dothideomycetes</taxon>
        <taxon>Pleosporomycetidae</taxon>
        <taxon>Pleosporales</taxon>
        <taxon>Massarineae</taxon>
        <taxon>Periconiaceae</taxon>
        <taxon>Periconia</taxon>
    </lineage>
</organism>
<sequence length="62" mass="6742">MAYLALISCPCPPMLLMLMLCLCLCAHGTSHDMLLQCCSAAAAFFSLHLIRTPPLPHLTLID</sequence>
<accession>A0A2V1E5I7</accession>
<gene>
    <name evidence="2" type="ORF">DM02DRAFT_610198</name>
</gene>
<keyword evidence="1" id="KW-0732">Signal</keyword>
<dbReference type="Proteomes" id="UP000244855">
    <property type="component" value="Unassembled WGS sequence"/>
</dbReference>
<evidence type="ECO:0008006" key="4">
    <source>
        <dbReference type="Google" id="ProtNLM"/>
    </source>
</evidence>
<feature type="signal peptide" evidence="1">
    <location>
        <begin position="1"/>
        <end position="28"/>
    </location>
</feature>
<evidence type="ECO:0000313" key="3">
    <source>
        <dbReference type="Proteomes" id="UP000244855"/>
    </source>
</evidence>
<protein>
    <recommendedName>
        <fullName evidence="4">Secreted protein</fullName>
    </recommendedName>
</protein>
<reference evidence="2 3" key="1">
    <citation type="journal article" date="2018" name="Sci. Rep.">
        <title>Comparative genomics provides insights into the lifestyle and reveals functional heterogeneity of dark septate endophytic fungi.</title>
        <authorList>
            <person name="Knapp D.G."/>
            <person name="Nemeth J.B."/>
            <person name="Barry K."/>
            <person name="Hainaut M."/>
            <person name="Henrissat B."/>
            <person name="Johnson J."/>
            <person name="Kuo A."/>
            <person name="Lim J.H.P."/>
            <person name="Lipzen A."/>
            <person name="Nolan M."/>
            <person name="Ohm R.A."/>
            <person name="Tamas L."/>
            <person name="Grigoriev I.V."/>
            <person name="Spatafora J.W."/>
            <person name="Nagy L.G."/>
            <person name="Kovacs G.M."/>
        </authorList>
    </citation>
    <scope>NUCLEOTIDE SEQUENCE [LARGE SCALE GENOMIC DNA]</scope>
    <source>
        <strain evidence="2 3">DSE2036</strain>
    </source>
</reference>
<feature type="chain" id="PRO_5015973573" description="Secreted protein" evidence="1">
    <location>
        <begin position="29"/>
        <end position="62"/>
    </location>
</feature>
<keyword evidence="3" id="KW-1185">Reference proteome</keyword>
<dbReference type="AlphaFoldDB" id="A0A2V1E5I7"/>
<proteinExistence type="predicted"/>
<name>A0A2V1E5I7_9PLEO</name>
<evidence type="ECO:0000313" key="2">
    <source>
        <dbReference type="EMBL" id="PVI05843.1"/>
    </source>
</evidence>